<dbReference type="SUPFAM" id="SSF160582">
    <property type="entry name" value="MbtH-like"/>
    <property type="match status" value="1"/>
</dbReference>
<dbReference type="EMBL" id="BMLQ01000001">
    <property type="protein sequence ID" value="GGO40285.1"/>
    <property type="molecule type" value="Genomic_DNA"/>
</dbReference>
<evidence type="ECO:0000313" key="3">
    <source>
        <dbReference type="Proteomes" id="UP000642509"/>
    </source>
</evidence>
<dbReference type="InterPro" id="IPR037407">
    <property type="entry name" value="MLP_fam"/>
</dbReference>
<keyword evidence="3" id="KW-1185">Reference proteome</keyword>
<protein>
    <submittedName>
        <fullName evidence="2">Protein MbtH</fullName>
    </submittedName>
</protein>
<dbReference type="PANTHER" id="PTHR38444">
    <property type="entry name" value="ENTEROBACTIN BIOSYNTHESIS PROTEIN YBDZ"/>
    <property type="match status" value="1"/>
</dbReference>
<evidence type="ECO:0000313" key="2">
    <source>
        <dbReference type="EMBL" id="GGO40285.1"/>
    </source>
</evidence>
<sequence>MTNPFDRDDDQFRVLVNDRGQHSLWPEFADVPPGWVVVHGPALRPACLEYVEEHWRDITPLSSRDLAVS</sequence>
<name>A0ABQ2LMT9_9MICC</name>
<dbReference type="InterPro" id="IPR005153">
    <property type="entry name" value="MbtH-like_dom"/>
</dbReference>
<dbReference type="Pfam" id="PF03621">
    <property type="entry name" value="MbtH"/>
    <property type="match status" value="1"/>
</dbReference>
<dbReference type="PANTHER" id="PTHR38444:SF1">
    <property type="entry name" value="ENTEROBACTIN BIOSYNTHESIS PROTEIN YBDZ"/>
    <property type="match status" value="1"/>
</dbReference>
<feature type="domain" description="MbtH-like" evidence="1">
    <location>
        <begin position="3"/>
        <end position="53"/>
    </location>
</feature>
<gene>
    <name evidence="2" type="primary">mbtH</name>
    <name evidence="2" type="ORF">GCM10010977_02310</name>
</gene>
<accession>A0ABQ2LMT9</accession>
<reference evidence="3" key="1">
    <citation type="journal article" date="2019" name="Int. J. Syst. Evol. Microbiol.">
        <title>The Global Catalogue of Microorganisms (GCM) 10K type strain sequencing project: providing services to taxonomists for standard genome sequencing and annotation.</title>
        <authorList>
            <consortium name="The Broad Institute Genomics Platform"/>
            <consortium name="The Broad Institute Genome Sequencing Center for Infectious Disease"/>
            <person name="Wu L."/>
            <person name="Ma J."/>
        </authorList>
    </citation>
    <scope>NUCLEOTIDE SEQUENCE [LARGE SCALE GENOMIC DNA]</scope>
    <source>
        <strain evidence="3">CGMCC 1.7064</strain>
    </source>
</reference>
<dbReference type="SMART" id="SM00923">
    <property type="entry name" value="MbtH"/>
    <property type="match status" value="1"/>
</dbReference>
<dbReference type="Proteomes" id="UP000642509">
    <property type="component" value="Unassembled WGS sequence"/>
</dbReference>
<dbReference type="Gene3D" id="3.90.820.10">
    <property type="entry name" value="Structural Genomics, Unknown Function 30-nov-00 1gh9 Mol_id"/>
    <property type="match status" value="1"/>
</dbReference>
<dbReference type="RefSeq" id="WP_308421895.1">
    <property type="nucleotide sequence ID" value="NZ_BAAAOU010000003.1"/>
</dbReference>
<evidence type="ECO:0000259" key="1">
    <source>
        <dbReference type="SMART" id="SM00923"/>
    </source>
</evidence>
<organism evidence="2 3">
    <name type="scientific">Citricoccus zhacaiensis</name>
    <dbReference type="NCBI Taxonomy" id="489142"/>
    <lineage>
        <taxon>Bacteria</taxon>
        <taxon>Bacillati</taxon>
        <taxon>Actinomycetota</taxon>
        <taxon>Actinomycetes</taxon>
        <taxon>Micrococcales</taxon>
        <taxon>Micrococcaceae</taxon>
        <taxon>Citricoccus</taxon>
    </lineage>
</organism>
<proteinExistence type="predicted"/>
<dbReference type="InterPro" id="IPR038020">
    <property type="entry name" value="MbtH-like_sf"/>
</dbReference>
<comment type="caution">
    <text evidence="2">The sequence shown here is derived from an EMBL/GenBank/DDBJ whole genome shotgun (WGS) entry which is preliminary data.</text>
</comment>